<comment type="caution">
    <text evidence="3">The sequence shown here is derived from an EMBL/GenBank/DDBJ whole genome shotgun (WGS) entry which is preliminary data.</text>
</comment>
<dbReference type="PANTHER" id="PTHR11937">
    <property type="entry name" value="ACTIN"/>
    <property type="match status" value="1"/>
</dbReference>
<dbReference type="CDD" id="cd10209">
    <property type="entry name" value="ASKHA_NBD_AtARP7-like"/>
    <property type="match status" value="1"/>
</dbReference>
<reference evidence="3 4" key="1">
    <citation type="submission" date="2017-08" db="EMBL/GenBank/DDBJ databases">
        <title>Acidophilic green algal genome provides insights into adaptation to an acidic environment.</title>
        <authorList>
            <person name="Hirooka S."/>
            <person name="Hirose Y."/>
            <person name="Kanesaki Y."/>
            <person name="Higuchi S."/>
            <person name="Fujiwara T."/>
            <person name="Onuma R."/>
            <person name="Era A."/>
            <person name="Ohbayashi R."/>
            <person name="Uzuka A."/>
            <person name="Nozaki H."/>
            <person name="Yoshikawa H."/>
            <person name="Miyagishima S.Y."/>
        </authorList>
    </citation>
    <scope>NUCLEOTIDE SEQUENCE [LARGE SCALE GENOMIC DNA]</scope>
    <source>
        <strain evidence="3 4">NIES-2499</strain>
    </source>
</reference>
<evidence type="ECO:0000313" key="4">
    <source>
        <dbReference type="Proteomes" id="UP000232323"/>
    </source>
</evidence>
<gene>
    <name evidence="3" type="ORF">CEUSTIGMA_g4551.t1</name>
</gene>
<accession>A0A250X226</accession>
<dbReference type="InterPro" id="IPR043129">
    <property type="entry name" value="ATPase_NBD"/>
</dbReference>
<dbReference type="Pfam" id="PF00022">
    <property type="entry name" value="Actin"/>
    <property type="match status" value="1"/>
</dbReference>
<evidence type="ECO:0000256" key="1">
    <source>
        <dbReference type="RuleBase" id="RU000487"/>
    </source>
</evidence>
<dbReference type="SMART" id="SM00268">
    <property type="entry name" value="ACTIN"/>
    <property type="match status" value="1"/>
</dbReference>
<evidence type="ECO:0000313" key="3">
    <source>
        <dbReference type="EMBL" id="GAX77105.1"/>
    </source>
</evidence>
<organism evidence="3 4">
    <name type="scientific">Chlamydomonas eustigma</name>
    <dbReference type="NCBI Taxonomy" id="1157962"/>
    <lineage>
        <taxon>Eukaryota</taxon>
        <taxon>Viridiplantae</taxon>
        <taxon>Chlorophyta</taxon>
        <taxon>core chlorophytes</taxon>
        <taxon>Chlorophyceae</taxon>
        <taxon>CS clade</taxon>
        <taxon>Chlamydomonadales</taxon>
        <taxon>Chlamydomonadaceae</taxon>
        <taxon>Chlamydomonas</taxon>
    </lineage>
</organism>
<proteinExistence type="inferred from homology"/>
<dbReference type="STRING" id="1157962.A0A250X226"/>
<keyword evidence="4" id="KW-1185">Reference proteome</keyword>
<dbReference type="AlphaFoldDB" id="A0A250X226"/>
<dbReference type="PRINTS" id="PR00190">
    <property type="entry name" value="ACTIN"/>
</dbReference>
<dbReference type="Gene3D" id="3.90.640.10">
    <property type="entry name" value="Actin, Chain A, domain 4"/>
    <property type="match status" value="1"/>
</dbReference>
<dbReference type="OrthoDB" id="74201at2759"/>
<name>A0A250X226_9CHLO</name>
<sequence length="413" mass="44090">MEGNMCVIDCGTHTFKAGYAYNFPSEEEPRVQIPLDTFKLNGSSPSSVEKGGIKELEALLRHTLYDRLGWIDGYEGCVVVAEPVLTSRSERENLTQLMFEKFNVNGLYVQDQAVLSLYGVGKVSGCVIDIGHDKTDVSAVLEGQTCQSTVRRIPLGGRHVTERLSQLLEQRGVKVSNSVKSVEVLKEMCAHAADSEEHYENVMRGAIEKDASTTAAVSTSFPADPAASDAQPTSLTGSPVTYTLPDGTQIIVGNEGCCAVETLLRPGVTATACQRPPSDSAMLPDQGQGGRVSAGIEAGHIPGIPETVISCVETGYEGNLRRAALENLLVCGGGSCIPNLSQRLLREIRGLSSPPSITPALCPIPEYLPPSTSRSAAWLGGAVVARVVLNQSGFVTKWDYEEAGPQAVHRRCS</sequence>
<dbReference type="SUPFAM" id="SSF53067">
    <property type="entry name" value="Actin-like ATPase domain"/>
    <property type="match status" value="2"/>
</dbReference>
<comment type="similarity">
    <text evidence="1">Belongs to the actin family.</text>
</comment>
<dbReference type="Gene3D" id="3.30.420.40">
    <property type="match status" value="2"/>
</dbReference>
<evidence type="ECO:0000256" key="2">
    <source>
        <dbReference type="SAM" id="MobiDB-lite"/>
    </source>
</evidence>
<dbReference type="EMBL" id="BEGY01000022">
    <property type="protein sequence ID" value="GAX77105.1"/>
    <property type="molecule type" value="Genomic_DNA"/>
</dbReference>
<dbReference type="InterPro" id="IPR004000">
    <property type="entry name" value="Actin"/>
</dbReference>
<feature type="region of interest" description="Disordered" evidence="2">
    <location>
        <begin position="216"/>
        <end position="238"/>
    </location>
</feature>
<protein>
    <submittedName>
        <fullName evidence="3">Uncharacterized protein</fullName>
    </submittedName>
</protein>
<dbReference type="Proteomes" id="UP000232323">
    <property type="component" value="Unassembled WGS sequence"/>
</dbReference>